<dbReference type="AlphaFoldDB" id="A0A7W3P4S1"/>
<dbReference type="InterPro" id="IPR011047">
    <property type="entry name" value="Quinoprotein_ADH-like_sf"/>
</dbReference>
<keyword evidence="4" id="KW-1185">Reference proteome</keyword>
<dbReference type="Proteomes" id="UP000523079">
    <property type="component" value="Unassembled WGS sequence"/>
</dbReference>
<feature type="domain" description="Pyrrolo-quinoline quinone repeat" evidence="2">
    <location>
        <begin position="238"/>
        <end position="339"/>
    </location>
</feature>
<name>A0A7W3P4S1_9ACTN</name>
<dbReference type="InterPro" id="IPR002372">
    <property type="entry name" value="PQQ_rpt_dom"/>
</dbReference>
<feature type="compositionally biased region" description="Polar residues" evidence="1">
    <location>
        <begin position="127"/>
        <end position="143"/>
    </location>
</feature>
<proteinExistence type="predicted"/>
<dbReference type="RefSeq" id="WP_182558735.1">
    <property type="nucleotide sequence ID" value="NZ_JACGWT010000001.1"/>
</dbReference>
<dbReference type="InterPro" id="IPR018391">
    <property type="entry name" value="PQQ_b-propeller_rpt"/>
</dbReference>
<feature type="region of interest" description="Disordered" evidence="1">
    <location>
        <begin position="127"/>
        <end position="147"/>
    </location>
</feature>
<evidence type="ECO:0000313" key="3">
    <source>
        <dbReference type="EMBL" id="MBA8793199.1"/>
    </source>
</evidence>
<dbReference type="PANTHER" id="PTHR34512:SF30">
    <property type="entry name" value="OUTER MEMBRANE PROTEIN ASSEMBLY FACTOR BAMB"/>
    <property type="match status" value="1"/>
</dbReference>
<reference evidence="3 4" key="1">
    <citation type="submission" date="2020-07" db="EMBL/GenBank/DDBJ databases">
        <title>Sequencing the genomes of 1000 actinobacteria strains.</title>
        <authorList>
            <person name="Klenk H.-P."/>
        </authorList>
    </citation>
    <scope>NUCLEOTIDE SEQUENCE [LARGE SCALE GENOMIC DNA]</scope>
    <source>
        <strain evidence="3 4">DSM 100723</strain>
    </source>
</reference>
<dbReference type="PANTHER" id="PTHR34512">
    <property type="entry name" value="CELL SURFACE PROTEIN"/>
    <property type="match status" value="1"/>
</dbReference>
<dbReference type="Gene3D" id="2.40.10.480">
    <property type="match status" value="2"/>
</dbReference>
<sequence>MSVLPPRRLSRLVLVLTLLALTVVGLLAPARTAEAGTETGPTIRLSAGSGSAGSSLLVSVTGFSPGERVTFSVGPRAVASPVAGPDGSLTGYRIAVPAVTPLGPVGVSADGSSSRFTAQATWTSLASPWSQPGGSATQTNVNAGENGLRPATVAGLARTDAGLQRWVRTAPTVVGQTVFVGDLDAGAVLATRADGSTLWSRTLPLDGPLVLAGGGRLHVLAGGRLHVLAGGRLHVLAGGRVQTLDQATGTVRWSSTLSVTAGQAALADGVVYVSGTLGSGAGVAALSAATGQTLWSVPLAGASETAAPAVADGRVYVRLAAGGVVALSASTGAPAWTRTLDAPDGCPAAVSGTTVVASAPGGLTALDAATGAVRWSSDAALDGPVAVFGSRVVGALRGDDGLFRATALALSDGDQLWRGVRVNGGAAAANGVVFFARFLTLQAVDPADGDQLAVVSVNTLPAGDFQAVGGVGTPSVAGGAVWVPVARSDQSGRTDAYGLQRFAVRGLDGVPAVRVLDDTDTGTGDDRIVYTGGWVAGTRDGAYQGTFHYARSTNARATVTFTGVGARVWYSQAPNFGRPRVLIDGVQVDTLDQYISKVRRDGVKSWASPLLTPGRHTLVIEAPSTTIVNVDRIDLGTS</sequence>
<comment type="caution">
    <text evidence="3">The sequence shown here is derived from an EMBL/GenBank/DDBJ whole genome shotgun (WGS) entry which is preliminary data.</text>
</comment>
<evidence type="ECO:0000313" key="4">
    <source>
        <dbReference type="Proteomes" id="UP000523079"/>
    </source>
</evidence>
<organism evidence="3 4">
    <name type="scientific">Microlunatus kandeliicorticis</name>
    <dbReference type="NCBI Taxonomy" id="1759536"/>
    <lineage>
        <taxon>Bacteria</taxon>
        <taxon>Bacillati</taxon>
        <taxon>Actinomycetota</taxon>
        <taxon>Actinomycetes</taxon>
        <taxon>Propionibacteriales</taxon>
        <taxon>Propionibacteriaceae</taxon>
        <taxon>Microlunatus</taxon>
    </lineage>
</organism>
<protein>
    <submittedName>
        <fullName evidence="3">Outer membrane protein assembly factor BamB</fullName>
    </submittedName>
</protein>
<gene>
    <name evidence="3" type="ORF">FHX74_000793</name>
</gene>
<evidence type="ECO:0000259" key="2">
    <source>
        <dbReference type="Pfam" id="PF13360"/>
    </source>
</evidence>
<evidence type="ECO:0000256" key="1">
    <source>
        <dbReference type="SAM" id="MobiDB-lite"/>
    </source>
</evidence>
<dbReference type="Gene3D" id="2.60.120.260">
    <property type="entry name" value="Galactose-binding domain-like"/>
    <property type="match status" value="1"/>
</dbReference>
<dbReference type="Pfam" id="PF13360">
    <property type="entry name" value="PQQ_2"/>
    <property type="match status" value="1"/>
</dbReference>
<dbReference type="SMART" id="SM00564">
    <property type="entry name" value="PQQ"/>
    <property type="match status" value="6"/>
</dbReference>
<dbReference type="SUPFAM" id="SSF50998">
    <property type="entry name" value="Quinoprotein alcohol dehydrogenase-like"/>
    <property type="match status" value="1"/>
</dbReference>
<dbReference type="Gene3D" id="2.40.128.630">
    <property type="match status" value="1"/>
</dbReference>
<dbReference type="EMBL" id="JACGWT010000001">
    <property type="protein sequence ID" value="MBA8793199.1"/>
    <property type="molecule type" value="Genomic_DNA"/>
</dbReference>
<accession>A0A7W3P4S1</accession>